<dbReference type="RefSeq" id="WP_344809121.1">
    <property type="nucleotide sequence ID" value="NZ_BAABBO010000019.1"/>
</dbReference>
<dbReference type="EMBL" id="BAABBO010000019">
    <property type="protein sequence ID" value="GAA3976390.1"/>
    <property type="molecule type" value="Genomic_DNA"/>
</dbReference>
<gene>
    <name evidence="1" type="ORF">GCM10022278_36580</name>
</gene>
<sequence>MYLSSVNTSTAVRLTGVDSSKFLQGQLTCDVSRLEDGQWTWAAVCSPKGRVIDVFKLFRQQAENYLLLCWSEEASQRLLTHLSKYKVFFKCEFTAEKELPCVGVLSSQRDIRAALDLSKAWQVLGAHNQVLQDVKQGGRRALAQSISSEQLHWAELLICGEANVPSTDTRAPATLEALRKRCSSRKEIDYLWQAGMLALGIPRLDAEHSEVFTAHALGLHTLGAISFSKGCFTGQEIVARTQYLGNAKKYPIGLAVVEARFRNTAESDINRLFTEPAQLDTFLAEKAAKVIECCDLPSDSDSTAAPPADAGVHALFSPFQRICLAILDPEKI</sequence>
<reference evidence="2" key="1">
    <citation type="journal article" date="2019" name="Int. J. Syst. Evol. Microbiol.">
        <title>The Global Catalogue of Microorganisms (GCM) 10K type strain sequencing project: providing services to taxonomists for standard genome sequencing and annotation.</title>
        <authorList>
            <consortium name="The Broad Institute Genomics Platform"/>
            <consortium name="The Broad Institute Genome Sequencing Center for Infectious Disease"/>
            <person name="Wu L."/>
            <person name="Ma J."/>
        </authorList>
    </citation>
    <scope>NUCLEOTIDE SEQUENCE [LARGE SCALE GENOMIC DNA]</scope>
    <source>
        <strain evidence="2">JCM 17555</strain>
    </source>
</reference>
<dbReference type="Gene3D" id="3.30.70.1400">
    <property type="entry name" value="Aminomethyltransferase beta-barrel domains"/>
    <property type="match status" value="1"/>
</dbReference>
<dbReference type="Proteomes" id="UP001501337">
    <property type="component" value="Unassembled WGS sequence"/>
</dbReference>
<name>A0ABP7Q501_9GAMM</name>
<proteinExistence type="predicted"/>
<dbReference type="Gene3D" id="2.40.30.160">
    <property type="match status" value="1"/>
</dbReference>
<dbReference type="SUPFAM" id="SSF103025">
    <property type="entry name" value="Folate-binding domain"/>
    <property type="match status" value="1"/>
</dbReference>
<keyword evidence="2" id="KW-1185">Reference proteome</keyword>
<evidence type="ECO:0008006" key="3">
    <source>
        <dbReference type="Google" id="ProtNLM"/>
    </source>
</evidence>
<dbReference type="PANTHER" id="PTHR22602:SF0">
    <property type="entry name" value="TRANSFERASE CAF17, MITOCHONDRIAL-RELATED"/>
    <property type="match status" value="1"/>
</dbReference>
<organism evidence="1 2">
    <name type="scientific">Allohahella marinimesophila</name>
    <dbReference type="NCBI Taxonomy" id="1054972"/>
    <lineage>
        <taxon>Bacteria</taxon>
        <taxon>Pseudomonadati</taxon>
        <taxon>Pseudomonadota</taxon>
        <taxon>Gammaproteobacteria</taxon>
        <taxon>Oceanospirillales</taxon>
        <taxon>Hahellaceae</taxon>
        <taxon>Allohahella</taxon>
    </lineage>
</organism>
<comment type="caution">
    <text evidence="1">The sequence shown here is derived from an EMBL/GenBank/DDBJ whole genome shotgun (WGS) entry which is preliminary data.</text>
</comment>
<dbReference type="NCBIfam" id="TIGR03317">
    <property type="entry name" value="ygfZ_signature"/>
    <property type="match status" value="1"/>
</dbReference>
<accession>A0ABP7Q501</accession>
<evidence type="ECO:0000313" key="1">
    <source>
        <dbReference type="EMBL" id="GAA3976390.1"/>
    </source>
</evidence>
<evidence type="ECO:0000313" key="2">
    <source>
        <dbReference type="Proteomes" id="UP001501337"/>
    </source>
</evidence>
<dbReference type="PANTHER" id="PTHR22602">
    <property type="entry name" value="TRANSFERASE CAF17, MITOCHONDRIAL-RELATED"/>
    <property type="match status" value="1"/>
</dbReference>
<protein>
    <recommendedName>
        <fullName evidence="3">Aminomethyltransferase folate-binding domain-containing protein</fullName>
    </recommendedName>
</protein>
<dbReference type="InterPro" id="IPR045179">
    <property type="entry name" value="YgfZ/GcvT"/>
</dbReference>
<dbReference type="InterPro" id="IPR017703">
    <property type="entry name" value="YgfZ/GCV_T_CS"/>
</dbReference>